<keyword evidence="4" id="KW-1185">Reference proteome</keyword>
<sequence>MAVPLLAVPAPAAVASSRQAATVCTVRDERLDELSGMVAVGSGYVVVNDGSDFAERRKVFFLNAACKVTRTVSYPSRPRDTEDLARGTDGTLWVGDIGDNSGSRSSIAVWKLGPGAKSPALFRMSYPDGARDAEAMLVTAGNTPVVVSKEGGTAGLYVPTGPLSRKSTTPMRKAGEVTLPTTTTSNPFSFLGRAVITGAAASPDGRHVVLRTYADAFEFDVPDGDVIRALTTGQPRQIPLPDEPQGEAITYSADGRSLLTVSEASGESAAKPQILRYALPDRPAVTSEQPAEAPSPTPSGGPRTVAAEDSPPFDYITVVVGLIAVLALLLAGIAFALSRRARRGR</sequence>
<gene>
    <name evidence="3" type="ORF">JKJ07_35400</name>
</gene>
<keyword evidence="2" id="KW-1133">Transmembrane helix</keyword>
<dbReference type="EMBL" id="JAENHO010000011">
    <property type="protein sequence ID" value="MBL7259617.1"/>
    <property type="molecule type" value="Genomic_DNA"/>
</dbReference>
<evidence type="ECO:0000256" key="1">
    <source>
        <dbReference type="SAM" id="MobiDB-lite"/>
    </source>
</evidence>
<dbReference type="SUPFAM" id="SSF63829">
    <property type="entry name" value="Calcium-dependent phosphotriesterase"/>
    <property type="match status" value="1"/>
</dbReference>
<evidence type="ECO:0000313" key="3">
    <source>
        <dbReference type="EMBL" id="MBL7259617.1"/>
    </source>
</evidence>
<feature type="region of interest" description="Disordered" evidence="1">
    <location>
        <begin position="283"/>
        <end position="306"/>
    </location>
</feature>
<name>A0ABS1VYT8_9ACTN</name>
<evidence type="ECO:0008006" key="5">
    <source>
        <dbReference type="Google" id="ProtNLM"/>
    </source>
</evidence>
<proteinExistence type="predicted"/>
<organism evidence="3 4">
    <name type="scientific">Paractinoplanes lichenicola</name>
    <dbReference type="NCBI Taxonomy" id="2802976"/>
    <lineage>
        <taxon>Bacteria</taxon>
        <taxon>Bacillati</taxon>
        <taxon>Actinomycetota</taxon>
        <taxon>Actinomycetes</taxon>
        <taxon>Micromonosporales</taxon>
        <taxon>Micromonosporaceae</taxon>
        <taxon>Paractinoplanes</taxon>
    </lineage>
</organism>
<evidence type="ECO:0000256" key="2">
    <source>
        <dbReference type="SAM" id="Phobius"/>
    </source>
</evidence>
<keyword evidence="2" id="KW-0812">Transmembrane</keyword>
<comment type="caution">
    <text evidence="3">The sequence shown here is derived from an EMBL/GenBank/DDBJ whole genome shotgun (WGS) entry which is preliminary data.</text>
</comment>
<dbReference type="Proteomes" id="UP000598996">
    <property type="component" value="Unassembled WGS sequence"/>
</dbReference>
<keyword evidence="2" id="KW-0472">Membrane</keyword>
<evidence type="ECO:0000313" key="4">
    <source>
        <dbReference type="Proteomes" id="UP000598996"/>
    </source>
</evidence>
<protein>
    <recommendedName>
        <fullName evidence="5">Esterase-like activity of phytase family protein</fullName>
    </recommendedName>
</protein>
<feature type="transmembrane region" description="Helical" evidence="2">
    <location>
        <begin position="315"/>
        <end position="337"/>
    </location>
</feature>
<accession>A0ABS1VYT8</accession>
<reference evidence="3 4" key="1">
    <citation type="submission" date="2021-01" db="EMBL/GenBank/DDBJ databases">
        <title>Actinoplanes sp. nov. LDG1-01 isolated from lichen.</title>
        <authorList>
            <person name="Saeng-In P."/>
            <person name="Phongsopitanun W."/>
            <person name="Kanchanasin P."/>
            <person name="Yuki M."/>
            <person name="Kudo T."/>
            <person name="Ohkuma M."/>
            <person name="Tanasupawat S."/>
        </authorList>
    </citation>
    <scope>NUCLEOTIDE SEQUENCE [LARGE SCALE GENOMIC DNA]</scope>
    <source>
        <strain evidence="3 4">LDG1-01</strain>
    </source>
</reference>